<evidence type="ECO:0000256" key="6">
    <source>
        <dbReference type="ARBA" id="ARBA00023002"/>
    </source>
</evidence>
<evidence type="ECO:0000313" key="15">
    <source>
        <dbReference type="Proteomes" id="UP000715095"/>
    </source>
</evidence>
<organism evidence="14 15">
    <name type="scientific">Sutterella massiliensis</name>
    <dbReference type="NCBI Taxonomy" id="1816689"/>
    <lineage>
        <taxon>Bacteria</taxon>
        <taxon>Pseudomonadati</taxon>
        <taxon>Pseudomonadota</taxon>
        <taxon>Betaproteobacteria</taxon>
        <taxon>Burkholderiales</taxon>
        <taxon>Sutterellaceae</taxon>
        <taxon>Sutterella</taxon>
    </lineage>
</organism>
<comment type="function">
    <text evidence="1">Thiol-specific peroxidase that catalyzes the reduction of hydrogen peroxide and organic hydroperoxides to water and alcohols, respectively. Plays a role in cell protection against oxidative stress by detoxifying peroxides and as sensor of hydrogen peroxide-mediated signaling events.</text>
</comment>
<dbReference type="RefSeq" id="WP_205102040.1">
    <property type="nucleotide sequence ID" value="NZ_JACJJC010000004.1"/>
</dbReference>
<dbReference type="InterPro" id="IPR036249">
    <property type="entry name" value="Thioredoxin-like_sf"/>
</dbReference>
<evidence type="ECO:0000256" key="7">
    <source>
        <dbReference type="ARBA" id="ARBA00023157"/>
    </source>
</evidence>
<keyword evidence="5" id="KW-0049">Antioxidant</keyword>
<dbReference type="Gene3D" id="3.40.30.10">
    <property type="entry name" value="Glutaredoxin"/>
    <property type="match status" value="1"/>
</dbReference>
<evidence type="ECO:0000256" key="8">
    <source>
        <dbReference type="ARBA" id="ARBA00023284"/>
    </source>
</evidence>
<dbReference type="InterPro" id="IPR000866">
    <property type="entry name" value="AhpC/TSA"/>
</dbReference>
<keyword evidence="8" id="KW-0676">Redox-active center</keyword>
<dbReference type="Proteomes" id="UP000715095">
    <property type="component" value="Unassembled WGS sequence"/>
</dbReference>
<dbReference type="CDD" id="cd03017">
    <property type="entry name" value="PRX_BCP"/>
    <property type="match status" value="1"/>
</dbReference>
<evidence type="ECO:0000256" key="5">
    <source>
        <dbReference type="ARBA" id="ARBA00022862"/>
    </source>
</evidence>
<evidence type="ECO:0000259" key="13">
    <source>
        <dbReference type="PROSITE" id="PS51352"/>
    </source>
</evidence>
<proteinExistence type="inferred from homology"/>
<dbReference type="InterPro" id="IPR013766">
    <property type="entry name" value="Thioredoxin_domain"/>
</dbReference>
<comment type="subunit">
    <text evidence="2">Monomer.</text>
</comment>
<dbReference type="PANTHER" id="PTHR42801">
    <property type="entry name" value="THIOREDOXIN-DEPENDENT PEROXIDE REDUCTASE"/>
    <property type="match status" value="1"/>
</dbReference>
<dbReference type="PIRSF" id="PIRSF000239">
    <property type="entry name" value="AHPC"/>
    <property type="match status" value="1"/>
</dbReference>
<keyword evidence="4" id="KW-0575">Peroxidase</keyword>
<gene>
    <name evidence="14" type="ORF">H6A60_03560</name>
</gene>
<dbReference type="InterPro" id="IPR024706">
    <property type="entry name" value="Peroxiredoxin_AhpC-typ"/>
</dbReference>
<dbReference type="PROSITE" id="PS51352">
    <property type="entry name" value="THIOREDOXIN_2"/>
    <property type="match status" value="1"/>
</dbReference>
<evidence type="ECO:0000256" key="3">
    <source>
        <dbReference type="ARBA" id="ARBA00013017"/>
    </source>
</evidence>
<dbReference type="PANTHER" id="PTHR42801:SF4">
    <property type="entry name" value="AHPC_TSA FAMILY PROTEIN"/>
    <property type="match status" value="1"/>
</dbReference>
<evidence type="ECO:0000256" key="9">
    <source>
        <dbReference type="ARBA" id="ARBA00032824"/>
    </source>
</evidence>
<evidence type="ECO:0000256" key="2">
    <source>
        <dbReference type="ARBA" id="ARBA00011245"/>
    </source>
</evidence>
<dbReference type="Pfam" id="PF00578">
    <property type="entry name" value="AhpC-TSA"/>
    <property type="match status" value="1"/>
</dbReference>
<evidence type="ECO:0000256" key="11">
    <source>
        <dbReference type="ARBA" id="ARBA00042639"/>
    </source>
</evidence>
<comment type="catalytic activity">
    <reaction evidence="12">
        <text>a hydroperoxide + [thioredoxin]-dithiol = an alcohol + [thioredoxin]-disulfide + H2O</text>
        <dbReference type="Rhea" id="RHEA:62620"/>
        <dbReference type="Rhea" id="RHEA-COMP:10698"/>
        <dbReference type="Rhea" id="RHEA-COMP:10700"/>
        <dbReference type="ChEBI" id="CHEBI:15377"/>
        <dbReference type="ChEBI" id="CHEBI:29950"/>
        <dbReference type="ChEBI" id="CHEBI:30879"/>
        <dbReference type="ChEBI" id="CHEBI:35924"/>
        <dbReference type="ChEBI" id="CHEBI:50058"/>
        <dbReference type="EC" id="1.11.1.24"/>
    </reaction>
</comment>
<feature type="domain" description="Thioredoxin" evidence="13">
    <location>
        <begin position="5"/>
        <end position="157"/>
    </location>
</feature>
<evidence type="ECO:0000313" key="14">
    <source>
        <dbReference type="EMBL" id="MBM6703564.1"/>
    </source>
</evidence>
<comment type="caution">
    <text evidence="14">The sequence shown here is derived from an EMBL/GenBank/DDBJ whole genome shotgun (WGS) entry which is preliminary data.</text>
</comment>
<keyword evidence="15" id="KW-1185">Reference proteome</keyword>
<sequence>MTEELLVGAEAPDFTLENDAGGTTTLSALRGKGVILYFYPKDNTAGCTTQAIAFRDNLARFEALGFTVLGVSRDSVKSHCGFRERQGLNFTLLSDKAETVCNLYGVLKEKMMYGRRCFGIERSTFVISPEGKLLYVMRGVKAKTHVAELLALLEGAA</sequence>
<dbReference type="EMBL" id="JACJJC010000004">
    <property type="protein sequence ID" value="MBM6703564.1"/>
    <property type="molecule type" value="Genomic_DNA"/>
</dbReference>
<reference evidence="14 15" key="1">
    <citation type="journal article" date="2021" name="Sci. Rep.">
        <title>The distribution of antibiotic resistance genes in chicken gut microbiota commensals.</title>
        <authorList>
            <person name="Juricova H."/>
            <person name="Matiasovicova J."/>
            <person name="Kubasova T."/>
            <person name="Cejkova D."/>
            <person name="Rychlik I."/>
        </authorList>
    </citation>
    <scope>NUCLEOTIDE SEQUENCE [LARGE SCALE GENOMIC DNA]</scope>
    <source>
        <strain evidence="14 15">An829</strain>
    </source>
</reference>
<dbReference type="SUPFAM" id="SSF52833">
    <property type="entry name" value="Thioredoxin-like"/>
    <property type="match status" value="1"/>
</dbReference>
<evidence type="ECO:0000256" key="12">
    <source>
        <dbReference type="ARBA" id="ARBA00049091"/>
    </source>
</evidence>
<comment type="similarity">
    <text evidence="10">Belongs to the peroxiredoxin family. BCP/PrxQ subfamily.</text>
</comment>
<name>A0ABS2DQH3_9BURK</name>
<evidence type="ECO:0000256" key="10">
    <source>
        <dbReference type="ARBA" id="ARBA00038489"/>
    </source>
</evidence>
<accession>A0ABS2DQH3</accession>
<protein>
    <recommendedName>
        <fullName evidence="3">thioredoxin-dependent peroxiredoxin</fullName>
        <ecNumber evidence="3">1.11.1.24</ecNumber>
    </recommendedName>
    <alternativeName>
        <fullName evidence="9">Thioredoxin peroxidase</fullName>
    </alternativeName>
    <alternativeName>
        <fullName evidence="11">Thioredoxin-dependent peroxiredoxin Bcp</fullName>
    </alternativeName>
</protein>
<evidence type="ECO:0000256" key="4">
    <source>
        <dbReference type="ARBA" id="ARBA00022559"/>
    </source>
</evidence>
<dbReference type="EC" id="1.11.1.24" evidence="3"/>
<keyword evidence="7" id="KW-1015">Disulfide bond</keyword>
<dbReference type="InterPro" id="IPR050924">
    <property type="entry name" value="Peroxiredoxin_BCP/PrxQ"/>
</dbReference>
<keyword evidence="6" id="KW-0560">Oxidoreductase</keyword>
<evidence type="ECO:0000256" key="1">
    <source>
        <dbReference type="ARBA" id="ARBA00003330"/>
    </source>
</evidence>